<evidence type="ECO:0000313" key="2">
    <source>
        <dbReference type="EMBL" id="KAK0398008.1"/>
    </source>
</evidence>
<proteinExistence type="predicted"/>
<name>A0AA39H498_9BILA</name>
<dbReference type="EMBL" id="JAUCMV010000005">
    <property type="protein sequence ID" value="KAK0398008.1"/>
    <property type="molecule type" value="Genomic_DNA"/>
</dbReference>
<keyword evidence="1" id="KW-0732">Signal</keyword>
<accession>A0AA39H498</accession>
<gene>
    <name evidence="2" type="ORF">QR680_002384</name>
</gene>
<keyword evidence="3" id="KW-1185">Reference proteome</keyword>
<dbReference type="AlphaFoldDB" id="A0AA39H498"/>
<feature type="chain" id="PRO_5041386007" evidence="1">
    <location>
        <begin position="16"/>
        <end position="87"/>
    </location>
</feature>
<evidence type="ECO:0000256" key="1">
    <source>
        <dbReference type="SAM" id="SignalP"/>
    </source>
</evidence>
<protein>
    <submittedName>
        <fullName evidence="2">Uncharacterized protein</fullName>
    </submittedName>
</protein>
<comment type="caution">
    <text evidence="2">The sequence shown here is derived from an EMBL/GenBank/DDBJ whole genome shotgun (WGS) entry which is preliminary data.</text>
</comment>
<sequence>MNKLLVLLLLSITLGATVPNDQFCRKACTRKASFYYYSGNVLTTLRCSNMNDCAGCCEAFGLSRNLIETVGFREANGPACICCSRLC</sequence>
<dbReference type="Proteomes" id="UP001175271">
    <property type="component" value="Unassembled WGS sequence"/>
</dbReference>
<reference evidence="2" key="1">
    <citation type="submission" date="2023-06" db="EMBL/GenBank/DDBJ databases">
        <title>Genomic analysis of the entomopathogenic nematode Steinernema hermaphroditum.</title>
        <authorList>
            <person name="Schwarz E.M."/>
            <person name="Heppert J.K."/>
            <person name="Baniya A."/>
            <person name="Schwartz H.T."/>
            <person name="Tan C.-H."/>
            <person name="Antoshechkin I."/>
            <person name="Sternberg P.W."/>
            <person name="Goodrich-Blair H."/>
            <person name="Dillman A.R."/>
        </authorList>
    </citation>
    <scope>NUCLEOTIDE SEQUENCE</scope>
    <source>
        <strain evidence="2">PS9179</strain>
        <tissue evidence="2">Whole animal</tissue>
    </source>
</reference>
<feature type="signal peptide" evidence="1">
    <location>
        <begin position="1"/>
        <end position="15"/>
    </location>
</feature>
<evidence type="ECO:0000313" key="3">
    <source>
        <dbReference type="Proteomes" id="UP001175271"/>
    </source>
</evidence>
<organism evidence="2 3">
    <name type="scientific">Steinernema hermaphroditum</name>
    <dbReference type="NCBI Taxonomy" id="289476"/>
    <lineage>
        <taxon>Eukaryota</taxon>
        <taxon>Metazoa</taxon>
        <taxon>Ecdysozoa</taxon>
        <taxon>Nematoda</taxon>
        <taxon>Chromadorea</taxon>
        <taxon>Rhabditida</taxon>
        <taxon>Tylenchina</taxon>
        <taxon>Panagrolaimomorpha</taxon>
        <taxon>Strongyloidoidea</taxon>
        <taxon>Steinernematidae</taxon>
        <taxon>Steinernema</taxon>
    </lineage>
</organism>